<dbReference type="SUPFAM" id="SSF46689">
    <property type="entry name" value="Homeodomain-like"/>
    <property type="match status" value="2"/>
</dbReference>
<dbReference type="Gene3D" id="1.10.10.60">
    <property type="entry name" value="Homeodomain-like"/>
    <property type="match status" value="1"/>
</dbReference>
<protein>
    <submittedName>
        <fullName evidence="5">Transcriptional regulator</fullName>
    </submittedName>
</protein>
<dbReference type="EMBL" id="LAXD01000001">
    <property type="protein sequence ID" value="KWX01221.1"/>
    <property type="molecule type" value="Genomic_DNA"/>
</dbReference>
<dbReference type="SMART" id="SM00342">
    <property type="entry name" value="HTH_ARAC"/>
    <property type="match status" value="1"/>
</dbReference>
<organism evidence="5 6">
    <name type="scientific">Carbonactinospora thermoautotrophica</name>
    <dbReference type="NCBI Taxonomy" id="1469144"/>
    <lineage>
        <taxon>Bacteria</taxon>
        <taxon>Bacillati</taxon>
        <taxon>Actinomycetota</taxon>
        <taxon>Actinomycetes</taxon>
        <taxon>Kitasatosporales</taxon>
        <taxon>Carbonactinosporaceae</taxon>
        <taxon>Carbonactinospora</taxon>
    </lineage>
</organism>
<evidence type="ECO:0000256" key="3">
    <source>
        <dbReference type="ARBA" id="ARBA00023163"/>
    </source>
</evidence>
<reference evidence="6" key="1">
    <citation type="submission" date="2015-04" db="EMBL/GenBank/DDBJ databases">
        <title>Physiological reanalysis, assessment of diazotrophy, and genome sequences of multiple isolates of Streptomyces thermoautotrophicus.</title>
        <authorList>
            <person name="MacKellar D.C."/>
            <person name="Lieber L."/>
            <person name="Norman J."/>
            <person name="Bolger A."/>
            <person name="Tobin C."/>
            <person name="Murray J.W."/>
            <person name="Chang R."/>
            <person name="Ford T."/>
            <person name="Nguyen P.Q."/>
            <person name="Woodward J."/>
            <person name="Permingeat H."/>
            <person name="Joshi N.S."/>
            <person name="Silver P.A."/>
            <person name="Usadel B."/>
            <person name="Rutherford A.W."/>
            <person name="Friesen M."/>
            <person name="Prell J."/>
        </authorList>
    </citation>
    <scope>NUCLEOTIDE SEQUENCE [LARGE SCALE GENOMIC DNA]</scope>
    <source>
        <strain evidence="6">H1</strain>
    </source>
</reference>
<dbReference type="PROSITE" id="PS01124">
    <property type="entry name" value="HTH_ARAC_FAMILY_2"/>
    <property type="match status" value="1"/>
</dbReference>
<dbReference type="GO" id="GO:0003700">
    <property type="term" value="F:DNA-binding transcription factor activity"/>
    <property type="evidence" value="ECO:0007669"/>
    <property type="project" value="InterPro"/>
</dbReference>
<dbReference type="InterPro" id="IPR050204">
    <property type="entry name" value="AraC_XylS_family_regulators"/>
</dbReference>
<feature type="domain" description="HTH araC/xylS-type" evidence="4">
    <location>
        <begin position="252"/>
        <end position="354"/>
    </location>
</feature>
<dbReference type="InterPro" id="IPR035418">
    <property type="entry name" value="AraC-bd_2"/>
</dbReference>
<keyword evidence="3" id="KW-0804">Transcription</keyword>
<dbReference type="Pfam" id="PF12833">
    <property type="entry name" value="HTH_18"/>
    <property type="match status" value="1"/>
</dbReference>
<gene>
    <name evidence="5" type="ORF">LI90_2249</name>
</gene>
<evidence type="ECO:0000259" key="4">
    <source>
        <dbReference type="PROSITE" id="PS01124"/>
    </source>
</evidence>
<keyword evidence="6" id="KW-1185">Reference proteome</keyword>
<dbReference type="InterPro" id="IPR018060">
    <property type="entry name" value="HTH_AraC"/>
</dbReference>
<dbReference type="PATRIC" id="fig|1469144.10.peg.2437"/>
<dbReference type="STRING" id="1469144.LI90_2249"/>
<evidence type="ECO:0000313" key="5">
    <source>
        <dbReference type="EMBL" id="KWX01221.1"/>
    </source>
</evidence>
<dbReference type="PANTHER" id="PTHR46796">
    <property type="entry name" value="HTH-TYPE TRANSCRIPTIONAL ACTIVATOR RHAS-RELATED"/>
    <property type="match status" value="1"/>
</dbReference>
<sequence length="354" mass="40002">MSMSRLDKLGFIDARRTVNPVRPRARSRGIPPALEGHEIFYTEDVDEASDLVGQALSPNRLTLHGLDSKRFAASLHGVRLRDVSMLYLDLRVAVTLQIAATGPYVAVHMPMNGRAVCTRNGREFEGNTTRAIVTSPGQALAMRFDYDSPQLIIRIEQEALDRYLARLLGRTLTRPIVFEPEMDLTTDAAVRWYGAVQLLYAEVLHSGSLIQQGQGIGPLEELIMSSLLFLQPSNYYEQLVHPQRRPGRPAVRKALDFIEAHLREPITVNDIARHVHMSVRAIQQGFRDELGTTPMAYLRDRRLERAREELADAIPSDGVTVADVAHRWGFTHLSNFAMLYRKRWGESPSDTLRR</sequence>
<dbReference type="Proteomes" id="UP000070188">
    <property type="component" value="Unassembled WGS sequence"/>
</dbReference>
<name>A0A132MTQ0_9ACTN</name>
<evidence type="ECO:0000313" key="6">
    <source>
        <dbReference type="Proteomes" id="UP000070188"/>
    </source>
</evidence>
<dbReference type="PANTHER" id="PTHR46796:SF12">
    <property type="entry name" value="HTH-TYPE DNA-BINDING TRANSCRIPTIONAL ACTIVATOR EUTR"/>
    <property type="match status" value="1"/>
</dbReference>
<keyword evidence="2" id="KW-0238">DNA-binding</keyword>
<comment type="caution">
    <text evidence="5">The sequence shown here is derived from an EMBL/GenBank/DDBJ whole genome shotgun (WGS) entry which is preliminary data.</text>
</comment>
<proteinExistence type="predicted"/>
<keyword evidence="1" id="KW-0805">Transcription regulation</keyword>
<dbReference type="Pfam" id="PF14525">
    <property type="entry name" value="AraC_binding_2"/>
    <property type="match status" value="1"/>
</dbReference>
<evidence type="ECO:0000256" key="1">
    <source>
        <dbReference type="ARBA" id="ARBA00023015"/>
    </source>
</evidence>
<dbReference type="GO" id="GO:0043565">
    <property type="term" value="F:sequence-specific DNA binding"/>
    <property type="evidence" value="ECO:0007669"/>
    <property type="project" value="InterPro"/>
</dbReference>
<evidence type="ECO:0000256" key="2">
    <source>
        <dbReference type="ARBA" id="ARBA00023125"/>
    </source>
</evidence>
<dbReference type="InterPro" id="IPR009057">
    <property type="entry name" value="Homeodomain-like_sf"/>
</dbReference>
<dbReference type="AlphaFoldDB" id="A0A132MTQ0"/>
<accession>A0A132MTQ0</accession>